<name>A0A1I0SPX9_9RHOB</name>
<accession>A0A1I0SPX9</accession>
<dbReference type="Proteomes" id="UP000182312">
    <property type="component" value="Unassembled WGS sequence"/>
</dbReference>
<dbReference type="AlphaFoldDB" id="A0A1I0SPX9"/>
<evidence type="ECO:0000313" key="2">
    <source>
        <dbReference type="Proteomes" id="UP000182312"/>
    </source>
</evidence>
<proteinExistence type="predicted"/>
<dbReference type="EMBL" id="FOJO01000002">
    <property type="protein sequence ID" value="SFA41568.1"/>
    <property type="molecule type" value="Genomic_DNA"/>
</dbReference>
<gene>
    <name evidence="1" type="ORF">SAMN04487972_102154</name>
</gene>
<sequence length="54" mass="5915">MTIRAENHKNAAQVAAIDPARDRAALAALAVLEQMYAYFSFAPLPLEADRRLTA</sequence>
<evidence type="ECO:0000313" key="1">
    <source>
        <dbReference type="EMBL" id="SFA41568.1"/>
    </source>
</evidence>
<dbReference type="RefSeq" id="WP_156116948.1">
    <property type="nucleotide sequence ID" value="NZ_FOJO01000002.1"/>
</dbReference>
<protein>
    <submittedName>
        <fullName evidence="1">Uncharacterized protein</fullName>
    </submittedName>
</protein>
<reference evidence="1 2" key="1">
    <citation type="submission" date="2016-10" db="EMBL/GenBank/DDBJ databases">
        <authorList>
            <person name="de Groot N.N."/>
        </authorList>
    </citation>
    <scope>NUCLEOTIDE SEQUENCE [LARGE SCALE GENOMIC DNA]</scope>
    <source>
        <strain evidence="1 2">CGMCC 1.6117</strain>
    </source>
</reference>
<organism evidence="1 2">
    <name type="scientific">Paracoccus halophilus</name>
    <dbReference type="NCBI Taxonomy" id="376733"/>
    <lineage>
        <taxon>Bacteria</taxon>
        <taxon>Pseudomonadati</taxon>
        <taxon>Pseudomonadota</taxon>
        <taxon>Alphaproteobacteria</taxon>
        <taxon>Rhodobacterales</taxon>
        <taxon>Paracoccaceae</taxon>
        <taxon>Paracoccus</taxon>
    </lineage>
</organism>